<keyword evidence="3" id="KW-0328">Glycosyltransferase</keyword>
<feature type="transmembrane region" description="Helical" evidence="6">
    <location>
        <begin position="72"/>
        <end position="93"/>
    </location>
</feature>
<dbReference type="GO" id="GO:0005886">
    <property type="term" value="C:plasma membrane"/>
    <property type="evidence" value="ECO:0007669"/>
    <property type="project" value="UniProtKB-SubCell"/>
</dbReference>
<evidence type="ECO:0000256" key="5">
    <source>
        <dbReference type="ARBA" id="ARBA00023136"/>
    </source>
</evidence>
<protein>
    <submittedName>
        <fullName evidence="7">Uncharacterized protein</fullName>
    </submittedName>
</protein>
<dbReference type="PANTHER" id="PTHR43646">
    <property type="entry name" value="GLYCOSYLTRANSFERASE"/>
    <property type="match status" value="1"/>
</dbReference>
<dbReference type="AlphaFoldDB" id="A0A8S1IMB9"/>
<reference evidence="7" key="1">
    <citation type="submission" date="2020-12" db="EMBL/GenBank/DDBJ databases">
        <authorList>
            <person name="Iha C."/>
        </authorList>
    </citation>
    <scope>NUCLEOTIDE SEQUENCE</scope>
</reference>
<keyword evidence="4" id="KW-0808">Transferase</keyword>
<dbReference type="EMBL" id="CAJHUC010000158">
    <property type="protein sequence ID" value="CAD7694755.1"/>
    <property type="molecule type" value="Genomic_DNA"/>
</dbReference>
<dbReference type="GO" id="GO:0016757">
    <property type="term" value="F:glycosyltransferase activity"/>
    <property type="evidence" value="ECO:0007669"/>
    <property type="project" value="UniProtKB-KW"/>
</dbReference>
<sequence>MRAIEWCVWWRTRLFWLPYGDQAIFVESSRLRQMGGFANQPLLEDVDLVLRLKRRGRPAIVQRCLQTSGRRWVKTGVGLAFVANQLILLAWALGMDPGTLASMYYGRGWQGKSGSKPSSE</sequence>
<proteinExistence type="predicted"/>
<evidence type="ECO:0000256" key="1">
    <source>
        <dbReference type="ARBA" id="ARBA00004236"/>
    </source>
</evidence>
<keyword evidence="6" id="KW-1133">Transmembrane helix</keyword>
<evidence type="ECO:0000256" key="2">
    <source>
        <dbReference type="ARBA" id="ARBA00022475"/>
    </source>
</evidence>
<evidence type="ECO:0000256" key="6">
    <source>
        <dbReference type="SAM" id="Phobius"/>
    </source>
</evidence>
<dbReference type="EMBL" id="CAJHUC010001738">
    <property type="protein sequence ID" value="CAD7702194.1"/>
    <property type="molecule type" value="Genomic_DNA"/>
</dbReference>
<evidence type="ECO:0000313" key="9">
    <source>
        <dbReference type="Proteomes" id="UP000708148"/>
    </source>
</evidence>
<dbReference type="OrthoDB" id="191769at2759"/>
<keyword evidence="2" id="KW-1003">Cell membrane</keyword>
<comment type="caution">
    <text evidence="7">The sequence shown here is derived from an EMBL/GenBank/DDBJ whole genome shotgun (WGS) entry which is preliminary data.</text>
</comment>
<dbReference type="Proteomes" id="UP000708148">
    <property type="component" value="Unassembled WGS sequence"/>
</dbReference>
<dbReference type="PANTHER" id="PTHR43646:SF2">
    <property type="entry name" value="GLYCOSYLTRANSFERASE 2-LIKE DOMAIN-CONTAINING PROTEIN"/>
    <property type="match status" value="1"/>
</dbReference>
<evidence type="ECO:0000313" key="8">
    <source>
        <dbReference type="EMBL" id="CAD7702194.1"/>
    </source>
</evidence>
<accession>A0A8S1IMB9</accession>
<evidence type="ECO:0000313" key="7">
    <source>
        <dbReference type="EMBL" id="CAD7694755.1"/>
    </source>
</evidence>
<keyword evidence="9" id="KW-1185">Reference proteome</keyword>
<comment type="subcellular location">
    <subcellularLocation>
        <location evidence="1">Cell membrane</location>
    </subcellularLocation>
</comment>
<organism evidence="7 9">
    <name type="scientific">Ostreobium quekettii</name>
    <dbReference type="NCBI Taxonomy" id="121088"/>
    <lineage>
        <taxon>Eukaryota</taxon>
        <taxon>Viridiplantae</taxon>
        <taxon>Chlorophyta</taxon>
        <taxon>core chlorophytes</taxon>
        <taxon>Ulvophyceae</taxon>
        <taxon>TCBD clade</taxon>
        <taxon>Bryopsidales</taxon>
        <taxon>Ostreobineae</taxon>
        <taxon>Ostreobiaceae</taxon>
        <taxon>Ostreobium</taxon>
    </lineage>
</organism>
<evidence type="ECO:0000256" key="3">
    <source>
        <dbReference type="ARBA" id="ARBA00022676"/>
    </source>
</evidence>
<gene>
    <name evidence="7" type="ORF">OSTQU699_LOCUS118</name>
    <name evidence="8" type="ORF">OSTQU699_LOCUS7551</name>
</gene>
<keyword evidence="6" id="KW-0812">Transmembrane</keyword>
<keyword evidence="5 6" id="KW-0472">Membrane</keyword>
<evidence type="ECO:0000256" key="4">
    <source>
        <dbReference type="ARBA" id="ARBA00022679"/>
    </source>
</evidence>
<name>A0A8S1IMB9_9CHLO</name>